<dbReference type="EMBL" id="SSOC01000002">
    <property type="protein sequence ID" value="THF66524.1"/>
    <property type="molecule type" value="Genomic_DNA"/>
</dbReference>
<comment type="caution">
    <text evidence="7">The sequence shown here is derived from an EMBL/GenBank/DDBJ whole genome shotgun (WGS) entry which is preliminary data.</text>
</comment>
<feature type="signal peptide" evidence="5">
    <location>
        <begin position="1"/>
        <end position="24"/>
    </location>
</feature>
<dbReference type="RefSeq" id="WP_136347465.1">
    <property type="nucleotide sequence ID" value="NZ_SSOC01000002.1"/>
</dbReference>
<dbReference type="Gene3D" id="3.40.630.40">
    <property type="entry name" value="Zn-dependent exopeptidases"/>
    <property type="match status" value="1"/>
</dbReference>
<evidence type="ECO:0000313" key="8">
    <source>
        <dbReference type="Proteomes" id="UP000308430"/>
    </source>
</evidence>
<sequence>MRPLAVRVASAMFALCGVAPCAPASGAAAPLVAVDIGHTEAAPGAMSARGRSELSFNRELAAHLVEALRARGLRTLLINADGRIASLQERPRAAAGAGADFLVSIHHDSVGEHELRAWHWAGRRQFYSDRWAGHSLFVSRANLDTARSVLCARAMGARLQRGGFAPTHKNGQRREYADHAHAVHYYDELAVLRHARMPAVLFEGGVIRHRAEELRLADPLHQARMADELATAIAACLHAGKPADDEATADARGERIPPVLPAED</sequence>
<evidence type="ECO:0000256" key="3">
    <source>
        <dbReference type="ARBA" id="ARBA00022801"/>
    </source>
</evidence>
<protein>
    <recommendedName>
        <fullName evidence="2">N-acetylmuramoyl-L-alanine amidase</fullName>
        <ecNumber evidence="2">3.5.1.28</ecNumber>
    </recommendedName>
</protein>
<dbReference type="Proteomes" id="UP000308430">
    <property type="component" value="Unassembled WGS sequence"/>
</dbReference>
<evidence type="ECO:0000256" key="5">
    <source>
        <dbReference type="SAM" id="SignalP"/>
    </source>
</evidence>
<dbReference type="Pfam" id="PF01520">
    <property type="entry name" value="Amidase_3"/>
    <property type="match status" value="1"/>
</dbReference>
<dbReference type="EC" id="3.5.1.28" evidence="2"/>
<evidence type="ECO:0000256" key="4">
    <source>
        <dbReference type="SAM" id="MobiDB-lite"/>
    </source>
</evidence>
<keyword evidence="3" id="KW-0378">Hydrolase</keyword>
<evidence type="ECO:0000256" key="1">
    <source>
        <dbReference type="ARBA" id="ARBA00001561"/>
    </source>
</evidence>
<evidence type="ECO:0000259" key="6">
    <source>
        <dbReference type="SMART" id="SM00646"/>
    </source>
</evidence>
<dbReference type="CDD" id="cd02696">
    <property type="entry name" value="MurNAc-LAA"/>
    <property type="match status" value="1"/>
</dbReference>
<proteinExistence type="predicted"/>
<keyword evidence="5" id="KW-0732">Signal</keyword>
<dbReference type="SMART" id="SM00646">
    <property type="entry name" value="Ami_3"/>
    <property type="match status" value="1"/>
</dbReference>
<dbReference type="InterPro" id="IPR002508">
    <property type="entry name" value="MurNAc-LAA_cat"/>
</dbReference>
<dbReference type="GO" id="GO:0030288">
    <property type="term" value="C:outer membrane-bounded periplasmic space"/>
    <property type="evidence" value="ECO:0007669"/>
    <property type="project" value="TreeGrafter"/>
</dbReference>
<dbReference type="PANTHER" id="PTHR30404">
    <property type="entry name" value="N-ACETYLMURAMOYL-L-ALANINE AMIDASE"/>
    <property type="match status" value="1"/>
</dbReference>
<feature type="region of interest" description="Disordered" evidence="4">
    <location>
        <begin position="244"/>
        <end position="264"/>
    </location>
</feature>
<evidence type="ECO:0000256" key="2">
    <source>
        <dbReference type="ARBA" id="ARBA00011901"/>
    </source>
</evidence>
<keyword evidence="8" id="KW-1185">Reference proteome</keyword>
<accession>A0A4S4B1U0</accession>
<feature type="compositionally biased region" description="Basic and acidic residues" evidence="4">
    <location>
        <begin position="244"/>
        <end position="255"/>
    </location>
</feature>
<name>A0A4S4B1U0_9RHOO</name>
<evidence type="ECO:0000313" key="7">
    <source>
        <dbReference type="EMBL" id="THF66524.1"/>
    </source>
</evidence>
<comment type="catalytic activity">
    <reaction evidence="1">
        <text>Hydrolyzes the link between N-acetylmuramoyl residues and L-amino acid residues in certain cell-wall glycopeptides.</text>
        <dbReference type="EC" id="3.5.1.28"/>
    </reaction>
</comment>
<dbReference type="SUPFAM" id="SSF53187">
    <property type="entry name" value="Zn-dependent exopeptidases"/>
    <property type="match status" value="1"/>
</dbReference>
<dbReference type="InterPro" id="IPR050695">
    <property type="entry name" value="N-acetylmuramoyl_amidase_3"/>
</dbReference>
<feature type="domain" description="MurNAc-LAA" evidence="6">
    <location>
        <begin position="91"/>
        <end position="234"/>
    </location>
</feature>
<reference evidence="7 8" key="1">
    <citation type="submission" date="2019-04" db="EMBL/GenBank/DDBJ databases">
        <title>Azoarcus nasutitermitis sp. nov. isolated from termite nest.</title>
        <authorList>
            <person name="Lin S.-Y."/>
            <person name="Hameed A."/>
            <person name="Hsu Y.-H."/>
            <person name="Young C.-C."/>
        </authorList>
    </citation>
    <scope>NUCLEOTIDE SEQUENCE [LARGE SCALE GENOMIC DNA]</scope>
    <source>
        <strain evidence="7 8">CC-YHH838</strain>
    </source>
</reference>
<dbReference type="GO" id="GO:0008745">
    <property type="term" value="F:N-acetylmuramoyl-L-alanine amidase activity"/>
    <property type="evidence" value="ECO:0007669"/>
    <property type="project" value="UniProtKB-EC"/>
</dbReference>
<dbReference type="PANTHER" id="PTHR30404:SF0">
    <property type="entry name" value="N-ACETYLMURAMOYL-L-ALANINE AMIDASE AMIC"/>
    <property type="match status" value="1"/>
</dbReference>
<organism evidence="7 8">
    <name type="scientific">Pseudothauera nasutitermitis</name>
    <dbReference type="NCBI Taxonomy" id="2565930"/>
    <lineage>
        <taxon>Bacteria</taxon>
        <taxon>Pseudomonadati</taxon>
        <taxon>Pseudomonadota</taxon>
        <taxon>Betaproteobacteria</taxon>
        <taxon>Rhodocyclales</taxon>
        <taxon>Zoogloeaceae</taxon>
        <taxon>Pseudothauera</taxon>
    </lineage>
</organism>
<feature type="chain" id="PRO_5020281923" description="N-acetylmuramoyl-L-alanine amidase" evidence="5">
    <location>
        <begin position="25"/>
        <end position="264"/>
    </location>
</feature>
<dbReference type="AlphaFoldDB" id="A0A4S4B1U0"/>
<gene>
    <name evidence="7" type="ORF">E6C76_06720</name>
</gene>
<dbReference type="GO" id="GO:0009253">
    <property type="term" value="P:peptidoglycan catabolic process"/>
    <property type="evidence" value="ECO:0007669"/>
    <property type="project" value="InterPro"/>
</dbReference>
<dbReference type="OrthoDB" id="8525541at2"/>